<dbReference type="OrthoDB" id="9814909at2"/>
<evidence type="ECO:0000313" key="1">
    <source>
        <dbReference type="EMBL" id="PYF03921.1"/>
    </source>
</evidence>
<dbReference type="GO" id="GO:0016765">
    <property type="term" value="F:transferase activity, transferring alkyl or aryl (other than methyl) groups"/>
    <property type="evidence" value="ECO:0007669"/>
    <property type="project" value="UniProtKB-ARBA"/>
</dbReference>
<protein>
    <submittedName>
        <fullName evidence="1">Phytoene synthase</fullName>
    </submittedName>
</protein>
<reference evidence="1 2" key="1">
    <citation type="submission" date="2018-06" db="EMBL/GenBank/DDBJ databases">
        <title>Genomic Encyclopedia of Archaeal and Bacterial Type Strains, Phase II (KMG-II): from individual species to whole genera.</title>
        <authorList>
            <person name="Goeker M."/>
        </authorList>
    </citation>
    <scope>NUCLEOTIDE SEQUENCE [LARGE SCALE GENOMIC DNA]</scope>
    <source>
        <strain evidence="1 2">JCM 11668</strain>
    </source>
</reference>
<comment type="caution">
    <text evidence="1">The sequence shown here is derived from an EMBL/GenBank/DDBJ whole genome shotgun (WGS) entry which is preliminary data.</text>
</comment>
<sequence length="291" mass="31746">MSSAAAPDQDAAGYCAALVRDQDFDRYAATLFVGTAPRRALLALAAFNVEIVRIPRLVSQPLVGDIRLQWWSDLLGGTAHGGESGNPVAAELLWAIDAYRLPTAPLRRLIEARQFDLYNDPMPDLAVLQDYLDATVGGLLQLAAMVLRPAPAGPQDMDLHAAHAAAIVLGIGQLIARLPYDGARRQLYVPKDLLARHGSSPEEVFAGRPTKALQAALGELIAVGQSHFAQALQDLPSLPRELRPALLPLALARRDLDRLARPERDPFQPEERSRLATLWALWRASRSPAFR</sequence>
<dbReference type="Pfam" id="PF00494">
    <property type="entry name" value="SQS_PSY"/>
    <property type="match status" value="1"/>
</dbReference>
<dbReference type="InterPro" id="IPR008949">
    <property type="entry name" value="Isoprenoid_synthase_dom_sf"/>
</dbReference>
<dbReference type="EMBL" id="QJTI01000005">
    <property type="protein sequence ID" value="PYF03921.1"/>
    <property type="molecule type" value="Genomic_DNA"/>
</dbReference>
<name>A0A318TG64_9BRAD</name>
<evidence type="ECO:0000313" key="2">
    <source>
        <dbReference type="Proteomes" id="UP000248148"/>
    </source>
</evidence>
<dbReference type="AlphaFoldDB" id="A0A318TG64"/>
<dbReference type="Proteomes" id="UP000248148">
    <property type="component" value="Unassembled WGS sequence"/>
</dbReference>
<gene>
    <name evidence="1" type="ORF">BJ122_105179</name>
</gene>
<dbReference type="RefSeq" id="WP_110780312.1">
    <property type="nucleotide sequence ID" value="NZ_QJTI01000005.1"/>
</dbReference>
<dbReference type="PANTHER" id="PTHR31480">
    <property type="entry name" value="BIFUNCTIONAL LYCOPENE CYCLASE/PHYTOENE SYNTHASE"/>
    <property type="match status" value="1"/>
</dbReference>
<dbReference type="InterPro" id="IPR002060">
    <property type="entry name" value="Squ/phyt_synthse"/>
</dbReference>
<dbReference type="Gene3D" id="1.10.600.10">
    <property type="entry name" value="Farnesyl Diphosphate Synthase"/>
    <property type="match status" value="1"/>
</dbReference>
<organism evidence="1 2">
    <name type="scientific">Rhodopseudomonas faecalis</name>
    <dbReference type="NCBI Taxonomy" id="99655"/>
    <lineage>
        <taxon>Bacteria</taxon>
        <taxon>Pseudomonadati</taxon>
        <taxon>Pseudomonadota</taxon>
        <taxon>Alphaproteobacteria</taxon>
        <taxon>Hyphomicrobiales</taxon>
        <taxon>Nitrobacteraceae</taxon>
        <taxon>Rhodopseudomonas</taxon>
    </lineage>
</organism>
<proteinExistence type="predicted"/>
<accession>A0A318TG64</accession>
<keyword evidence="2" id="KW-1185">Reference proteome</keyword>
<dbReference type="SUPFAM" id="SSF48576">
    <property type="entry name" value="Terpenoid synthases"/>
    <property type="match status" value="1"/>
</dbReference>